<name>A0ABM4VCM0_COFAR</name>
<protein>
    <submittedName>
        <fullName evidence="8">Corytuberine synthase-like</fullName>
    </submittedName>
</protein>
<dbReference type="PRINTS" id="PR00463">
    <property type="entry name" value="EP450I"/>
</dbReference>
<keyword evidence="6" id="KW-0503">Monooxygenase</keyword>
<dbReference type="PANTHER" id="PTHR47950">
    <property type="entry name" value="CYTOCHROME P450, FAMILY 76, SUBFAMILY C, POLYPEPTIDE 5-RELATED"/>
    <property type="match status" value="1"/>
</dbReference>
<keyword evidence="2" id="KW-0349">Heme</keyword>
<comment type="similarity">
    <text evidence="1">Belongs to the cytochrome P450 family.</text>
</comment>
<proteinExistence type="inferred from homology"/>
<dbReference type="PANTHER" id="PTHR47950:SF6">
    <property type="entry name" value="CYTOCHROME P450"/>
    <property type="match status" value="1"/>
</dbReference>
<keyword evidence="4" id="KW-0560">Oxidoreductase</keyword>
<evidence type="ECO:0000256" key="5">
    <source>
        <dbReference type="ARBA" id="ARBA00023004"/>
    </source>
</evidence>
<accession>A0ABM4VCM0</accession>
<sequence length="223" mass="25283">MDFLRAKEGRLVSQGEVNIVTIFNMLHNILLSRDLAGLEEEGIESGIKSLVTTAMEVSAAQNVSDFYPFLGKLDLQGLHKKTLKFLIKIRCTHPGSPLSKRKEVEIHQSSKISSTTYSRTELFQAVTDTSTSTIQWKMAELVKNPEKMKQVHEELQREIKHNFLRESHPMQQLPYLEACVKEALHLHPPAPLLLPHHAHQTCQLTHRTIPKNAQVSINVWAIG</sequence>
<evidence type="ECO:0000256" key="2">
    <source>
        <dbReference type="ARBA" id="ARBA00022617"/>
    </source>
</evidence>
<dbReference type="RefSeq" id="XP_071917273.1">
    <property type="nucleotide sequence ID" value="XM_072061172.1"/>
</dbReference>
<evidence type="ECO:0000256" key="4">
    <source>
        <dbReference type="ARBA" id="ARBA00023002"/>
    </source>
</evidence>
<keyword evidence="3" id="KW-0479">Metal-binding</keyword>
<evidence type="ECO:0000313" key="8">
    <source>
        <dbReference type="RefSeq" id="XP_071917273.1"/>
    </source>
</evidence>
<organism evidence="7 8">
    <name type="scientific">Coffea arabica</name>
    <name type="common">Arabian coffee</name>
    <dbReference type="NCBI Taxonomy" id="13443"/>
    <lineage>
        <taxon>Eukaryota</taxon>
        <taxon>Viridiplantae</taxon>
        <taxon>Streptophyta</taxon>
        <taxon>Embryophyta</taxon>
        <taxon>Tracheophyta</taxon>
        <taxon>Spermatophyta</taxon>
        <taxon>Magnoliopsida</taxon>
        <taxon>eudicotyledons</taxon>
        <taxon>Gunneridae</taxon>
        <taxon>Pentapetalae</taxon>
        <taxon>asterids</taxon>
        <taxon>lamiids</taxon>
        <taxon>Gentianales</taxon>
        <taxon>Rubiaceae</taxon>
        <taxon>Ixoroideae</taxon>
        <taxon>Gardenieae complex</taxon>
        <taxon>Bertiereae - Coffeeae clade</taxon>
        <taxon>Coffeeae</taxon>
        <taxon>Coffea</taxon>
    </lineage>
</organism>
<reference evidence="8" key="1">
    <citation type="submission" date="2025-08" db="UniProtKB">
        <authorList>
            <consortium name="RefSeq"/>
        </authorList>
    </citation>
    <scope>IDENTIFICATION</scope>
    <source>
        <tissue evidence="8">Leaves</tissue>
    </source>
</reference>
<dbReference type="GeneID" id="113705000"/>
<evidence type="ECO:0000256" key="1">
    <source>
        <dbReference type="ARBA" id="ARBA00010617"/>
    </source>
</evidence>
<dbReference type="Pfam" id="PF00067">
    <property type="entry name" value="p450"/>
    <property type="match status" value="1"/>
</dbReference>
<evidence type="ECO:0000256" key="3">
    <source>
        <dbReference type="ARBA" id="ARBA00022723"/>
    </source>
</evidence>
<keyword evidence="5" id="KW-0408">Iron</keyword>
<dbReference type="InterPro" id="IPR002401">
    <property type="entry name" value="Cyt_P450_E_grp-I"/>
</dbReference>
<dbReference type="InterPro" id="IPR036396">
    <property type="entry name" value="Cyt_P450_sf"/>
</dbReference>
<gene>
    <name evidence="8" type="primary">LOC113705000</name>
</gene>
<keyword evidence="7" id="KW-1185">Reference proteome</keyword>
<evidence type="ECO:0000313" key="7">
    <source>
        <dbReference type="Proteomes" id="UP001652660"/>
    </source>
</evidence>
<dbReference type="InterPro" id="IPR001128">
    <property type="entry name" value="Cyt_P450"/>
</dbReference>
<dbReference type="SUPFAM" id="SSF48264">
    <property type="entry name" value="Cytochrome P450"/>
    <property type="match status" value="1"/>
</dbReference>
<dbReference type="Proteomes" id="UP001652660">
    <property type="component" value="Chromosome 8e"/>
</dbReference>
<evidence type="ECO:0000256" key="6">
    <source>
        <dbReference type="ARBA" id="ARBA00023033"/>
    </source>
</evidence>
<dbReference type="Gene3D" id="1.10.630.10">
    <property type="entry name" value="Cytochrome P450"/>
    <property type="match status" value="1"/>
</dbReference>